<accession>A0A2K0THH3</accession>
<sequence length="244" mass="27894">MANYNLPQPYFHLCPDLNIPPPPNGQLKLGTILRDVSIGNVIFPLDGGKPIEAPDSQLMPLQGASKMGGFIRSLEELGEGNMWEAIADSEMVSQYSRPNYHVNRHKILSVDKLLVRYFIPTPDYIDKALEIDGVAHYIESTQWKRPVYMITGLMWTDGATKLVNKRGADGFDRDSSSPFIIGIRVRKIWWRKNGTRYESEDELEALFDPSSAKEESNEGETKEEESENQRKENGRNHLKVWWLQ</sequence>
<feature type="region of interest" description="Disordered" evidence="1">
    <location>
        <begin position="201"/>
        <end position="244"/>
    </location>
</feature>
<evidence type="ECO:0000313" key="2">
    <source>
        <dbReference type="EMBL" id="PNP44970.1"/>
    </source>
</evidence>
<proteinExistence type="predicted"/>
<dbReference type="EMBL" id="MTYH01000027">
    <property type="protein sequence ID" value="PNP44970.1"/>
    <property type="molecule type" value="Genomic_DNA"/>
</dbReference>
<evidence type="ECO:0000256" key="1">
    <source>
        <dbReference type="SAM" id="MobiDB-lite"/>
    </source>
</evidence>
<dbReference type="AlphaFoldDB" id="A0A2K0THH3"/>
<gene>
    <name evidence="2" type="ORF">TGAMA5MH_03385</name>
</gene>
<feature type="compositionally biased region" description="Basic and acidic residues" evidence="1">
    <location>
        <begin position="211"/>
        <end position="220"/>
    </location>
</feature>
<comment type="caution">
    <text evidence="2">The sequence shown here is derived from an EMBL/GenBank/DDBJ whole genome shotgun (WGS) entry which is preliminary data.</text>
</comment>
<organism evidence="2 3">
    <name type="scientific">Trichoderma gamsii</name>
    <dbReference type="NCBI Taxonomy" id="398673"/>
    <lineage>
        <taxon>Eukaryota</taxon>
        <taxon>Fungi</taxon>
        <taxon>Dikarya</taxon>
        <taxon>Ascomycota</taxon>
        <taxon>Pezizomycotina</taxon>
        <taxon>Sordariomycetes</taxon>
        <taxon>Hypocreomycetidae</taxon>
        <taxon>Hypocreales</taxon>
        <taxon>Hypocreaceae</taxon>
        <taxon>Trichoderma</taxon>
    </lineage>
</organism>
<dbReference type="Proteomes" id="UP000236546">
    <property type="component" value="Unassembled WGS sequence"/>
</dbReference>
<dbReference type="OrthoDB" id="4500473at2759"/>
<name>A0A2K0THH3_9HYPO</name>
<evidence type="ECO:0000313" key="3">
    <source>
        <dbReference type="Proteomes" id="UP000236546"/>
    </source>
</evidence>
<protein>
    <submittedName>
        <fullName evidence="2">Uncharacterized protein</fullName>
    </submittedName>
</protein>
<reference evidence="2 3" key="1">
    <citation type="submission" date="2017-02" db="EMBL/GenBank/DDBJ databases">
        <title>Genomes of Trichoderma spp. with biocontrol activity.</title>
        <authorList>
            <person name="Gardiner D."/>
            <person name="Kazan K."/>
            <person name="Vos C."/>
            <person name="Harvey P."/>
        </authorList>
    </citation>
    <scope>NUCLEOTIDE SEQUENCE [LARGE SCALE GENOMIC DNA]</scope>
    <source>
        <strain evidence="2 3">A5MH</strain>
    </source>
</reference>